<dbReference type="KEGG" id="csa:Csal_0490"/>
<proteinExistence type="predicted"/>
<evidence type="ECO:0000313" key="1">
    <source>
        <dbReference type="EMBL" id="ABE57852.1"/>
    </source>
</evidence>
<dbReference type="HOGENOM" id="CLU_103234_3_0_6"/>
<dbReference type="InterPro" id="IPR012902">
    <property type="entry name" value="N_methyl_site"/>
</dbReference>
<dbReference type="NCBIfam" id="TIGR02523">
    <property type="entry name" value="type_IV_pilV"/>
    <property type="match status" value="1"/>
</dbReference>
<dbReference type="NCBIfam" id="TIGR02532">
    <property type="entry name" value="IV_pilin_GFxxxE"/>
    <property type="match status" value="1"/>
</dbReference>
<evidence type="ECO:0000313" key="2">
    <source>
        <dbReference type="Proteomes" id="UP000000239"/>
    </source>
</evidence>
<reference evidence="1 2" key="1">
    <citation type="journal article" date="2011" name="Stand. Genomic Sci.">
        <title>Complete genome sequence of the halophilic and highly halotolerant Chromohalobacter salexigens type strain (1H11(T)).</title>
        <authorList>
            <person name="Copeland A."/>
            <person name="O'Connor K."/>
            <person name="Lucas S."/>
            <person name="Lapidus A."/>
            <person name="Berry K.W."/>
            <person name="Detter J.C."/>
            <person name="Del Rio T.G."/>
            <person name="Hammon N."/>
            <person name="Dalin E."/>
            <person name="Tice H."/>
            <person name="Pitluck S."/>
            <person name="Bruce D."/>
            <person name="Goodwin L."/>
            <person name="Han C."/>
            <person name="Tapia R."/>
            <person name="Saunders E."/>
            <person name="Schmutz J."/>
            <person name="Brettin T."/>
            <person name="Larimer F."/>
            <person name="Land M."/>
            <person name="Hauser L."/>
            <person name="Vargas C."/>
            <person name="Nieto J.J."/>
            <person name="Kyrpides N.C."/>
            <person name="Ivanova N."/>
            <person name="Goker M."/>
            <person name="Klenk H.P."/>
            <person name="Csonka L.N."/>
            <person name="Woyke T."/>
        </authorList>
    </citation>
    <scope>NUCLEOTIDE SEQUENCE [LARGE SCALE GENOMIC DNA]</scope>
    <source>
        <strain evidence="2">ATCC BAA-138 / DSM 3043 / CIP 106854 / NCIMB 13768 / 1H11</strain>
    </source>
</reference>
<accession>Q1R0A6</accession>
<dbReference type="GeneID" id="95333240"/>
<dbReference type="eggNOG" id="COG4967">
    <property type="taxonomic scope" value="Bacteria"/>
</dbReference>
<gene>
    <name evidence="1" type="ordered locus">Csal_0490</name>
</gene>
<protein>
    <submittedName>
        <fullName evidence="1">Methylation</fullName>
    </submittedName>
</protein>
<keyword evidence="2" id="KW-1185">Reference proteome</keyword>
<dbReference type="STRING" id="290398.Csal_0490"/>
<dbReference type="RefSeq" id="WP_011505798.1">
    <property type="nucleotide sequence ID" value="NC_007963.1"/>
</dbReference>
<dbReference type="Pfam" id="PF07963">
    <property type="entry name" value="N_methyl"/>
    <property type="match status" value="1"/>
</dbReference>
<sequence>MARTHRARRLPRAWHGFSLIEVLVTLFILSFGMLGLAATQAQALQAQRRADNESQAVQRAAAMLERLRIDRRGAVAGKYELPCSDTPATAASQQVRNWLTGLRLVLPQAQGCIAVAGDEEVATATVRIMWHAHRDTWEQDDDTREYRLQTRL</sequence>
<organism evidence="1 2">
    <name type="scientific">Chromohalobacter israelensis (strain ATCC BAA-138 / DSM 3043 / CIP 106854 / NCIMB 13768 / 1H11)</name>
    <name type="common">Chromohalobacter salexigens</name>
    <dbReference type="NCBI Taxonomy" id="290398"/>
    <lineage>
        <taxon>Bacteria</taxon>
        <taxon>Pseudomonadati</taxon>
        <taxon>Pseudomonadota</taxon>
        <taxon>Gammaproteobacteria</taxon>
        <taxon>Oceanospirillales</taxon>
        <taxon>Halomonadaceae</taxon>
        <taxon>Chromohalobacter</taxon>
    </lineage>
</organism>
<dbReference type="InterPro" id="IPR013362">
    <property type="entry name" value="Pilus_4_PilV"/>
</dbReference>
<dbReference type="AlphaFoldDB" id="Q1R0A6"/>
<dbReference type="Proteomes" id="UP000000239">
    <property type="component" value="Chromosome"/>
</dbReference>
<name>Q1R0A6_CHRI1</name>
<dbReference type="EMBL" id="CP000285">
    <property type="protein sequence ID" value="ABE57852.1"/>
    <property type="molecule type" value="Genomic_DNA"/>
</dbReference>